<sequence>MYRYALSSPVDDPGGGPIGALLTAALVMAQEAPKAFRIEAKRRTRRGGGTLRPGAGTPLWNELKRRLRPHLRKYGKQANLGRLLGLPRQRVNAYVTGGGEMPDAERTLQLLVWLVLVERGKPPG</sequence>
<dbReference type="EMBL" id="CP016094">
    <property type="protein sequence ID" value="AOS45475.1"/>
    <property type="molecule type" value="Genomic_DNA"/>
</dbReference>
<reference evidence="1 2" key="1">
    <citation type="submission" date="2016-06" db="EMBL/GenBank/DDBJ databases">
        <title>Three novel species with peptidoglycan cell walls form the new genus Lacunisphaera gen. nov. in the family Opitutaceae of the verrucomicrobial subdivision 4.</title>
        <authorList>
            <person name="Rast P."/>
            <person name="Gloeckner I."/>
            <person name="Jogler M."/>
            <person name="Boedeker C."/>
            <person name="Jeske O."/>
            <person name="Wiegand S."/>
            <person name="Reinhardt R."/>
            <person name="Schumann P."/>
            <person name="Rohde M."/>
            <person name="Spring S."/>
            <person name="Gloeckner F.O."/>
            <person name="Jogler C."/>
        </authorList>
    </citation>
    <scope>NUCLEOTIDE SEQUENCE [LARGE SCALE GENOMIC DNA]</scope>
    <source>
        <strain evidence="1 2">IG16b</strain>
    </source>
</reference>
<protein>
    <submittedName>
        <fullName evidence="1">Uncharacterized protein</fullName>
    </submittedName>
</protein>
<dbReference type="RefSeq" id="WP_069962618.1">
    <property type="nucleotide sequence ID" value="NZ_CP016094.1"/>
</dbReference>
<evidence type="ECO:0000313" key="1">
    <source>
        <dbReference type="EMBL" id="AOS45475.1"/>
    </source>
</evidence>
<keyword evidence="2" id="KW-1185">Reference proteome</keyword>
<proteinExistence type="predicted"/>
<dbReference type="PATRIC" id="fig|1838286.3.peg.2571"/>
<dbReference type="Proteomes" id="UP000095228">
    <property type="component" value="Chromosome"/>
</dbReference>
<name>A0A1D8AX50_9BACT</name>
<dbReference type="KEGG" id="obg:Verru16b_02556"/>
<accession>A0A1D8AX50</accession>
<gene>
    <name evidence="1" type="ORF">Verru16b_02556</name>
</gene>
<dbReference type="STRING" id="1838286.Verru16b_02556"/>
<organism evidence="1 2">
    <name type="scientific">Lacunisphaera limnophila</name>
    <dbReference type="NCBI Taxonomy" id="1838286"/>
    <lineage>
        <taxon>Bacteria</taxon>
        <taxon>Pseudomonadati</taxon>
        <taxon>Verrucomicrobiota</taxon>
        <taxon>Opitutia</taxon>
        <taxon>Opitutales</taxon>
        <taxon>Opitutaceae</taxon>
        <taxon>Lacunisphaera</taxon>
    </lineage>
</organism>
<evidence type="ECO:0000313" key="2">
    <source>
        <dbReference type="Proteomes" id="UP000095228"/>
    </source>
</evidence>
<dbReference type="AlphaFoldDB" id="A0A1D8AX50"/>
<dbReference type="OrthoDB" id="200294at2"/>